<dbReference type="InterPro" id="IPR053844">
    <property type="entry name" value="AH_C"/>
</dbReference>
<dbReference type="AlphaFoldDB" id="A0A4Z0GMM3"/>
<keyword evidence="4" id="KW-1185">Reference proteome</keyword>
<accession>A0A4Z0GMM3</accession>
<protein>
    <submittedName>
        <fullName evidence="3">Allophanate hydrolase</fullName>
        <ecNumber evidence="3">3.5.1.54</ecNumber>
    </submittedName>
</protein>
<feature type="domain" description="Allophanate hydrolase C-terminal" evidence="2">
    <location>
        <begin position="468"/>
        <end position="589"/>
    </location>
</feature>
<dbReference type="InterPro" id="IPR014085">
    <property type="entry name" value="Allophanate_hydrolase"/>
</dbReference>
<dbReference type="Gene3D" id="3.90.1300.10">
    <property type="entry name" value="Amidase signature (AS) domain"/>
    <property type="match status" value="1"/>
</dbReference>
<evidence type="ECO:0000313" key="3">
    <source>
        <dbReference type="EMBL" id="TGA98312.1"/>
    </source>
</evidence>
<dbReference type="SUPFAM" id="SSF75304">
    <property type="entry name" value="Amidase signature (AS) enzymes"/>
    <property type="match status" value="1"/>
</dbReference>
<dbReference type="InterPro" id="IPR023631">
    <property type="entry name" value="Amidase_dom"/>
</dbReference>
<reference evidence="3 4" key="1">
    <citation type="journal article" date="2015" name="Int. J. Syst. Evol. Microbiol.">
        <title>Sporolactobacillus shoreae sp. nov. and Sporolactobacillus spathodeae sp. nov., two spore-forming lactic acid bacteria isolated from tree barks in Thailand.</title>
        <authorList>
            <person name="Thamacharoensuk T."/>
            <person name="Kitahara M."/>
            <person name="Ohkuma M."/>
            <person name="Thongchul N."/>
            <person name="Tanasupawat S."/>
        </authorList>
    </citation>
    <scope>NUCLEOTIDE SEQUENCE [LARGE SCALE GENOMIC DNA]</scope>
    <source>
        <strain evidence="3 4">BK92</strain>
    </source>
</reference>
<evidence type="ECO:0000259" key="1">
    <source>
        <dbReference type="Pfam" id="PF01425"/>
    </source>
</evidence>
<evidence type="ECO:0000259" key="2">
    <source>
        <dbReference type="Pfam" id="PF21986"/>
    </source>
</evidence>
<dbReference type="Pfam" id="PF21986">
    <property type="entry name" value="AH_C"/>
    <property type="match status" value="1"/>
</dbReference>
<name>A0A4Z0GMM3_9BACL</name>
<evidence type="ECO:0000313" key="4">
    <source>
        <dbReference type="Proteomes" id="UP000298347"/>
    </source>
</evidence>
<dbReference type="Proteomes" id="UP000298347">
    <property type="component" value="Unassembled WGS sequence"/>
</dbReference>
<dbReference type="InterPro" id="IPR036928">
    <property type="entry name" value="AS_sf"/>
</dbReference>
<dbReference type="NCBIfam" id="TIGR02713">
    <property type="entry name" value="allophanate_hyd"/>
    <property type="match status" value="1"/>
</dbReference>
<dbReference type="InterPro" id="IPR000120">
    <property type="entry name" value="Amidase"/>
</dbReference>
<proteinExistence type="predicted"/>
<feature type="domain" description="Amidase" evidence="1">
    <location>
        <begin position="31"/>
        <end position="437"/>
    </location>
</feature>
<dbReference type="OrthoDB" id="9811471at2"/>
<dbReference type="Gene3D" id="3.10.490.10">
    <property type="entry name" value="Gamma-glutamyl cyclotransferase-like"/>
    <property type="match status" value="1"/>
</dbReference>
<dbReference type="EMBL" id="SRJD01000008">
    <property type="protein sequence ID" value="TGA98312.1"/>
    <property type="molecule type" value="Genomic_DNA"/>
</dbReference>
<dbReference type="GO" id="GO:0004039">
    <property type="term" value="F:allophanate hydrolase activity"/>
    <property type="evidence" value="ECO:0007669"/>
    <property type="project" value="UniProtKB-EC"/>
</dbReference>
<dbReference type="PANTHER" id="PTHR11895:SF169">
    <property type="entry name" value="GLUTAMYL-TRNA(GLN) AMIDOTRANSFERASE"/>
    <property type="match status" value="1"/>
</dbReference>
<comment type="caution">
    <text evidence="3">The sequence shown here is derived from an EMBL/GenBank/DDBJ whole genome shotgun (WGS) entry which is preliminary data.</text>
</comment>
<dbReference type="RefSeq" id="WP_135348400.1">
    <property type="nucleotide sequence ID" value="NZ_SRJD01000008.1"/>
</dbReference>
<gene>
    <name evidence="3" type="primary">atzF</name>
    <name evidence="3" type="ORF">E4665_08690</name>
</gene>
<dbReference type="PANTHER" id="PTHR11895">
    <property type="entry name" value="TRANSAMIDASE"/>
    <property type="match status" value="1"/>
</dbReference>
<sequence length="593" mass="64962">MNQTAEIPFALTLSWLRQSYLNKSITPEEIIDAIIERSEKDIQKNIWITKPDRLFIQPYLDRLSEISKENHPLWGIPFAIKDNIDLAGVQTTAGCPDYAYTPSEHATVVANLIAAGAIPVGKANLDQFATGLVGTRSPYGEVHNGLKDELISGGSSAGSAVAVARGQAAFSLGTDTAGSGRVPAALNRLIGFKSSLGAWSTKGLVPACASLDCITVFAHDAEEAMIVDRAARSFDDKCAWSKPIPTPVPKLPKKILLPRQALHFFGPYKEQYEAAWEKTVHSLEQLGLPIERIDNDFFSKTARLLYDGPFVAERWADLGPFVKAHPGSTFPVTEQILRSGAKDSYTASLLFDHMHKLAAAKQKVKKLLRDAVFITPTAGGTWTRAQVDQDPIKTNSEMGEYTNHCNLLDLCAISVPTDDAADDLPFGATIFAPSDHEDFIFGLAREMQHFSTPSIEKNSESSNQADSVKLAVCGLHMRGFELEHQLHEHHARFLCETKTAQKYRLFRLDTVPVKPGLVKTETGAAAIQVELWEIPLAEFGSFTASIPSPLGIGKVELQDGQEVPGFICEPYAAQVALDISNYGGWKEYNNRNK</sequence>
<organism evidence="3 4">
    <name type="scientific">Sporolactobacillus shoreae</name>
    <dbReference type="NCBI Taxonomy" id="1465501"/>
    <lineage>
        <taxon>Bacteria</taxon>
        <taxon>Bacillati</taxon>
        <taxon>Bacillota</taxon>
        <taxon>Bacilli</taxon>
        <taxon>Bacillales</taxon>
        <taxon>Sporolactobacillaceae</taxon>
        <taxon>Sporolactobacillus</taxon>
    </lineage>
</organism>
<keyword evidence="3" id="KW-0378">Hydrolase</keyword>
<dbReference type="NCBIfam" id="NF006043">
    <property type="entry name" value="PRK08186.1"/>
    <property type="match status" value="1"/>
</dbReference>
<dbReference type="Pfam" id="PF01425">
    <property type="entry name" value="Amidase"/>
    <property type="match status" value="1"/>
</dbReference>
<dbReference type="EC" id="3.5.1.54" evidence="3"/>
<dbReference type="Gene3D" id="1.20.58.1700">
    <property type="match status" value="1"/>
</dbReference>